<dbReference type="EMBL" id="KI686322">
    <property type="protein sequence ID" value="ETK86552.1"/>
    <property type="molecule type" value="Genomic_DNA"/>
</dbReference>
<reference evidence="1" key="1">
    <citation type="submission" date="2013-11" db="EMBL/GenBank/DDBJ databases">
        <title>The Genome Sequence of Phytophthora parasitica CJ02B3.</title>
        <authorList>
            <consortium name="The Broad Institute Genomics Platform"/>
            <person name="Russ C."/>
            <person name="Tyler B."/>
            <person name="Panabieres F."/>
            <person name="Shan W."/>
            <person name="Tripathy S."/>
            <person name="Grunwald N."/>
            <person name="Machado M."/>
            <person name="Johnson C.S."/>
            <person name="Arredondo F."/>
            <person name="Hong C."/>
            <person name="Coffey M."/>
            <person name="Young S.K."/>
            <person name="Zeng Q."/>
            <person name="Gargeya S."/>
            <person name="Fitzgerald M."/>
            <person name="Abouelleil A."/>
            <person name="Alvarado L."/>
            <person name="Chapman S.B."/>
            <person name="Gainer-Dewar J."/>
            <person name="Goldberg J."/>
            <person name="Griggs A."/>
            <person name="Gujja S."/>
            <person name="Hansen M."/>
            <person name="Howarth C."/>
            <person name="Imamovic A."/>
            <person name="Ireland A."/>
            <person name="Larimer J."/>
            <person name="McCowan C."/>
            <person name="Murphy C."/>
            <person name="Pearson M."/>
            <person name="Poon T.W."/>
            <person name="Priest M."/>
            <person name="Roberts A."/>
            <person name="Saif S."/>
            <person name="Shea T."/>
            <person name="Sykes S."/>
            <person name="Wortman J."/>
            <person name="Nusbaum C."/>
            <person name="Birren B."/>
        </authorList>
    </citation>
    <scope>NUCLEOTIDE SEQUENCE [LARGE SCALE GENOMIC DNA]</scope>
    <source>
        <strain evidence="1">CJ02B3</strain>
    </source>
</reference>
<proteinExistence type="predicted"/>
<accession>W2GUA7</accession>
<gene>
    <name evidence="1" type="ORF">L915_08824</name>
</gene>
<protein>
    <submittedName>
        <fullName evidence="1">Uncharacterized protein</fullName>
    </submittedName>
</protein>
<sequence>MTLKGTGDVIPLGATRVKKTYIATVSSLDKSFGLVEVVPVADDSLRVIRTLYKVADGMVLVEVCNASAEEVEVGSGASIAAVTIVLESAFATKNPTISGNAKEH</sequence>
<organism evidence="1">
    <name type="scientific">Phytophthora nicotianae</name>
    <name type="common">Potato buckeye rot agent</name>
    <name type="synonym">Phytophthora parasitica</name>
    <dbReference type="NCBI Taxonomy" id="4792"/>
    <lineage>
        <taxon>Eukaryota</taxon>
        <taxon>Sar</taxon>
        <taxon>Stramenopiles</taxon>
        <taxon>Oomycota</taxon>
        <taxon>Peronosporomycetes</taxon>
        <taxon>Peronosporales</taxon>
        <taxon>Peronosporaceae</taxon>
        <taxon>Phytophthora</taxon>
    </lineage>
</organism>
<dbReference type="AlphaFoldDB" id="W2GUA7"/>
<dbReference type="Proteomes" id="UP000053236">
    <property type="component" value="Unassembled WGS sequence"/>
</dbReference>
<evidence type="ECO:0000313" key="1">
    <source>
        <dbReference type="EMBL" id="ETK86552.1"/>
    </source>
</evidence>
<dbReference type="VEuPathDB" id="FungiDB:PPTG_24275"/>
<name>W2GUA7_PHYNI</name>